<keyword evidence="6" id="KW-0511">Multifunctional enzyme</keyword>
<dbReference type="Pfam" id="PF03710">
    <property type="entry name" value="GlnE"/>
    <property type="match status" value="2"/>
</dbReference>
<dbReference type="PANTHER" id="PTHR30621:SF0">
    <property type="entry name" value="BIFUNCTIONAL GLUTAMINE SYNTHETASE ADENYLYLTRANSFERASE_ADENYLYL-REMOVING ENZYME"/>
    <property type="match status" value="1"/>
</dbReference>
<dbReference type="AlphaFoldDB" id="A0A1P8WBM0"/>
<feature type="region of interest" description="Disordered" evidence="7">
    <location>
        <begin position="630"/>
        <end position="654"/>
    </location>
</feature>
<feature type="domain" description="Glutamate-ammonia ligase adenylyltransferase repeated" evidence="8">
    <location>
        <begin position="109"/>
        <end position="333"/>
    </location>
</feature>
<organism evidence="10 11">
    <name type="scientific">Fuerstiella marisgermanici</name>
    <dbReference type="NCBI Taxonomy" id="1891926"/>
    <lineage>
        <taxon>Bacteria</taxon>
        <taxon>Pseudomonadati</taxon>
        <taxon>Planctomycetota</taxon>
        <taxon>Planctomycetia</taxon>
        <taxon>Planctomycetales</taxon>
        <taxon>Planctomycetaceae</taxon>
        <taxon>Fuerstiella</taxon>
    </lineage>
</organism>
<feature type="domain" description="PII-uridylyltransferase/Glutamine-synthetase adenylyltransferase" evidence="9">
    <location>
        <begin position="1116"/>
        <end position="1254"/>
    </location>
</feature>
<evidence type="ECO:0000259" key="8">
    <source>
        <dbReference type="Pfam" id="PF03710"/>
    </source>
</evidence>
<evidence type="ECO:0000313" key="10">
    <source>
        <dbReference type="EMBL" id="APZ91459.1"/>
    </source>
</evidence>
<reference evidence="10 11" key="1">
    <citation type="journal article" date="2016" name="Front. Microbiol.">
        <title>Fuerstia marisgermanicae gen. nov., sp. nov., an Unusual Member of the Phylum Planctomycetes from the German Wadden Sea.</title>
        <authorList>
            <person name="Kohn T."/>
            <person name="Heuer A."/>
            <person name="Jogler M."/>
            <person name="Vollmers J."/>
            <person name="Boedeker C."/>
            <person name="Bunk B."/>
            <person name="Rast P."/>
            <person name="Borchert D."/>
            <person name="Glockner I."/>
            <person name="Freese H.M."/>
            <person name="Klenk H.P."/>
            <person name="Overmann J."/>
            <person name="Kaster A.K."/>
            <person name="Rohde M."/>
            <person name="Wiegand S."/>
            <person name="Jogler C."/>
        </authorList>
    </citation>
    <scope>NUCLEOTIDE SEQUENCE [LARGE SCALE GENOMIC DNA]</scope>
    <source>
        <strain evidence="10 11">NH11</strain>
    </source>
</reference>
<feature type="domain" description="Glutamate-ammonia ligase adenylyltransferase repeated" evidence="8">
    <location>
        <begin position="851"/>
        <end position="1099"/>
    </location>
</feature>
<evidence type="ECO:0000256" key="4">
    <source>
        <dbReference type="ARBA" id="ARBA00022840"/>
    </source>
</evidence>
<dbReference type="CDD" id="cd05401">
    <property type="entry name" value="NT_GlnE_GlnD_like"/>
    <property type="match status" value="2"/>
</dbReference>
<sequence>MFPSFDKLIEQEFAQNTRLLSTSGFPDADEATSCLMRLRNSATGAHDVGISGTAVAPEEPLWYATLLRILQESPSPDLALRTVDEFVRKSDSADDAFGLFEKTPRSLEVLARLSCGSPFLTQCVLSQPATLRELTTERRTADMKSREDFRKEASEAIRNCSTTTEKLTELRSYQKREILRIGMCDAFGLFDLKFVTLQISLLADAMVQECLAIACEDRGLSAPPFSVLALGKHGGEELNYSSDIDLILIAENPDGTAQRIARTLIDGLSQKLATGFLYRVDMRLRPWGDAGPLVSSPKSYEEYLKSDAELWEKQALLKARVVAGDPHTGIRFLMRLPQLLFAEVSDDVLTNVRAMKQNIEDRLQKAGKLESEVKLGAGSIRDIEFLVQALQLIHGGSEPRLASANTMDALVRLAEFGIVDAGEYRQLQEGYVFFRTIEHALQLLHNQQTHELPTDPVQREWLARRLDYPGEDQLLTRFSEHRKAVRHIFDSYIAPPPVRDTPDDKAETVVRPDVESRADVNTKSLLHNWMAAPPDGYAQAVEQVMTDALQHDDCRVVCAKSDAATDQLIVIIAAPETRGLLSMVCGVFFSHRLDIREGATVVGPGVNRFGHSVPPKTFLGIFLVTEKEPEHPSSTVRGASKASAASSQKTRQHRAARQAAAADAVANRPATAARRLQEKLVKLLALHRSDGSDAVQNSLLQTFCRRLEEVRLPAAPQADISVDVTLPQSGEHTRLDLEGDDSFGFFFEVANALTICGFRINMADLGARQGRINDVLRVTESDGRAVTSQERVDELRTTVTLIKQFTHWLPSVTTPRNALLRFRDLQHRLMKDARWQDSAVRLGNPKVLRAVSRVLGMSRYLWEDFLQVHPDQLFPLLTDPDQLQTRVTRKELVNECRAKIDDAASSDEGWKALNSFKDHHLFRVDLRHVLGHSGQFGEFSDEVTQLAEVVVEAACCMAFEELKTQFGAPTLPNSDPCDFTLAALGKFGGIEMGFASDIEIFLVFEQECRTDGAVSISASSFFERLVTQIQERIEARRKGIFELDLRMRPYGQAGSAAVSLSTLQKYFGPNGDAWPYERQSLVKLRCVGGTLKLRQQLDQTVRHLLYSAQTFDFDAMRAMREKQIRQLVRGGSVNAKLSSGGLVDCEYSVQALQLTFGKRFASLQTSNTIKALTAANGEGLVSDSDYKQVEKAYRFLRELIDCLRMERGDAEDLTVPDRDSPDFLQLERRMKAVHDSPISLGELETQMSRVRNFAQQVEITCRDGQR</sequence>
<dbReference type="InterPro" id="IPR043519">
    <property type="entry name" value="NT_sf"/>
</dbReference>
<keyword evidence="11" id="KW-1185">Reference proteome</keyword>
<dbReference type="STRING" id="1891926.Fuma_01047"/>
<name>A0A1P8WBM0_9PLAN</name>
<evidence type="ECO:0000256" key="5">
    <source>
        <dbReference type="ARBA" id="ARBA00022842"/>
    </source>
</evidence>
<dbReference type="Gene3D" id="3.30.460.10">
    <property type="entry name" value="Beta Polymerase, domain 2"/>
    <property type="match status" value="2"/>
</dbReference>
<evidence type="ECO:0000256" key="6">
    <source>
        <dbReference type="ARBA" id="ARBA00023268"/>
    </source>
</evidence>
<dbReference type="EMBL" id="CP017641">
    <property type="protein sequence ID" value="APZ91459.1"/>
    <property type="molecule type" value="Genomic_DNA"/>
</dbReference>
<dbReference type="GO" id="GO:0005829">
    <property type="term" value="C:cytosol"/>
    <property type="evidence" value="ECO:0007669"/>
    <property type="project" value="TreeGrafter"/>
</dbReference>
<dbReference type="PANTHER" id="PTHR30621">
    <property type="entry name" value="GLUTAMINE SYNTHETASE ADENYLYLTRANSFERASE"/>
    <property type="match status" value="1"/>
</dbReference>
<dbReference type="KEGG" id="fmr:Fuma_01047"/>
<protein>
    <submittedName>
        <fullName evidence="10">Glutamate-ammonia-ligase adenylyltransferase</fullName>
        <ecNumber evidence="10">2.7.7.42</ecNumber>
    </submittedName>
</protein>
<keyword evidence="4" id="KW-0067">ATP-binding</keyword>
<feature type="domain" description="PII-uridylyltransferase/Glutamine-synthetase adenylyltransferase" evidence="9">
    <location>
        <begin position="355"/>
        <end position="491"/>
    </location>
</feature>
<evidence type="ECO:0000313" key="11">
    <source>
        <dbReference type="Proteomes" id="UP000187735"/>
    </source>
</evidence>
<keyword evidence="10" id="KW-0436">Ligase</keyword>
<keyword evidence="2 10" id="KW-0548">Nucleotidyltransferase</keyword>
<keyword evidence="1 10" id="KW-0808">Transferase</keyword>
<dbReference type="InterPro" id="IPR023057">
    <property type="entry name" value="GlnE"/>
</dbReference>
<keyword evidence="3" id="KW-0547">Nucleotide-binding</keyword>
<proteinExistence type="predicted"/>
<evidence type="ECO:0000256" key="1">
    <source>
        <dbReference type="ARBA" id="ARBA00022679"/>
    </source>
</evidence>
<dbReference type="OrthoDB" id="9759366at2"/>
<keyword evidence="5" id="KW-0460">Magnesium</keyword>
<dbReference type="GO" id="GO:0000820">
    <property type="term" value="P:regulation of glutamine family amino acid metabolic process"/>
    <property type="evidence" value="ECO:0007669"/>
    <property type="project" value="TreeGrafter"/>
</dbReference>
<dbReference type="SUPFAM" id="SSF81593">
    <property type="entry name" value="Nucleotidyltransferase substrate binding subunit/domain"/>
    <property type="match status" value="2"/>
</dbReference>
<dbReference type="Proteomes" id="UP000187735">
    <property type="component" value="Chromosome"/>
</dbReference>
<dbReference type="GO" id="GO:0005524">
    <property type="term" value="F:ATP binding"/>
    <property type="evidence" value="ECO:0007669"/>
    <property type="project" value="UniProtKB-KW"/>
</dbReference>
<evidence type="ECO:0000259" key="9">
    <source>
        <dbReference type="Pfam" id="PF08335"/>
    </source>
</evidence>
<dbReference type="InterPro" id="IPR013546">
    <property type="entry name" value="PII_UdlTrfase/GS_AdlTrfase"/>
</dbReference>
<dbReference type="InterPro" id="IPR005190">
    <property type="entry name" value="GlnE_rpt_dom"/>
</dbReference>
<dbReference type="GO" id="GO:0008882">
    <property type="term" value="F:[glutamate-ammonia-ligase] adenylyltransferase activity"/>
    <property type="evidence" value="ECO:0007669"/>
    <property type="project" value="UniProtKB-EC"/>
</dbReference>
<dbReference type="SUPFAM" id="SSF81301">
    <property type="entry name" value="Nucleotidyltransferase"/>
    <property type="match status" value="2"/>
</dbReference>
<dbReference type="Gene3D" id="1.20.120.330">
    <property type="entry name" value="Nucleotidyltransferases domain 2"/>
    <property type="match status" value="2"/>
</dbReference>
<gene>
    <name evidence="10" type="primary">glnE</name>
    <name evidence="10" type="ORF">Fuma_01047</name>
</gene>
<evidence type="ECO:0000256" key="7">
    <source>
        <dbReference type="SAM" id="MobiDB-lite"/>
    </source>
</evidence>
<evidence type="ECO:0000256" key="2">
    <source>
        <dbReference type="ARBA" id="ARBA00022695"/>
    </source>
</evidence>
<evidence type="ECO:0000256" key="3">
    <source>
        <dbReference type="ARBA" id="ARBA00022741"/>
    </source>
</evidence>
<dbReference type="EC" id="2.7.7.42" evidence="10"/>
<dbReference type="RefSeq" id="WP_077023219.1">
    <property type="nucleotide sequence ID" value="NZ_CP017641.1"/>
</dbReference>
<dbReference type="GO" id="GO:0016874">
    <property type="term" value="F:ligase activity"/>
    <property type="evidence" value="ECO:0007669"/>
    <property type="project" value="UniProtKB-KW"/>
</dbReference>
<accession>A0A1P8WBM0</accession>
<dbReference type="Pfam" id="PF08335">
    <property type="entry name" value="GlnD_UR_UTase"/>
    <property type="match status" value="2"/>
</dbReference>